<evidence type="ECO:0000256" key="1">
    <source>
        <dbReference type="SAM" id="SignalP"/>
    </source>
</evidence>
<dbReference type="Gene3D" id="2.60.120.10">
    <property type="entry name" value="Jelly Rolls"/>
    <property type="match status" value="1"/>
</dbReference>
<dbReference type="EMBL" id="JACHMH010000001">
    <property type="protein sequence ID" value="MBB4677466.1"/>
    <property type="molecule type" value="Genomic_DNA"/>
</dbReference>
<name>A0A7W7FSV8_9PSEU</name>
<sequence>MRLSIRAIVAALVLLGSVLLAPAASATPSRGVTAKLLAQHTVGDTDYVLREITIAPGGTTGWHRHLGTLYGVVRGGVLSHFDADCASDGVYKRGQAIVERPDYVHVGRNLGTEPLILEVLYVLPHGAPLAVDEANPGCEFE</sequence>
<keyword evidence="2" id="KW-0223">Dioxygenase</keyword>
<protein>
    <submittedName>
        <fullName evidence="2">Quercetin dioxygenase-like cupin family protein</fullName>
    </submittedName>
</protein>
<keyword evidence="2" id="KW-0560">Oxidoreductase</keyword>
<dbReference type="Proteomes" id="UP000533598">
    <property type="component" value="Unassembled WGS sequence"/>
</dbReference>
<keyword evidence="1" id="KW-0732">Signal</keyword>
<gene>
    <name evidence="2" type="ORF">HNR67_003584</name>
</gene>
<proteinExistence type="predicted"/>
<dbReference type="GO" id="GO:0051213">
    <property type="term" value="F:dioxygenase activity"/>
    <property type="evidence" value="ECO:0007669"/>
    <property type="project" value="UniProtKB-KW"/>
</dbReference>
<feature type="chain" id="PRO_5030785432" evidence="1">
    <location>
        <begin position="27"/>
        <end position="141"/>
    </location>
</feature>
<dbReference type="RefSeq" id="WP_185003408.1">
    <property type="nucleotide sequence ID" value="NZ_BAAAUI010000049.1"/>
</dbReference>
<organism evidence="2 3">
    <name type="scientific">Crossiella cryophila</name>
    <dbReference type="NCBI Taxonomy" id="43355"/>
    <lineage>
        <taxon>Bacteria</taxon>
        <taxon>Bacillati</taxon>
        <taxon>Actinomycetota</taxon>
        <taxon>Actinomycetes</taxon>
        <taxon>Pseudonocardiales</taxon>
        <taxon>Pseudonocardiaceae</taxon>
        <taxon>Crossiella</taxon>
    </lineage>
</organism>
<dbReference type="InterPro" id="IPR014710">
    <property type="entry name" value="RmlC-like_jellyroll"/>
</dbReference>
<evidence type="ECO:0000313" key="3">
    <source>
        <dbReference type="Proteomes" id="UP000533598"/>
    </source>
</evidence>
<accession>A0A7W7FSV8</accession>
<reference evidence="2 3" key="1">
    <citation type="submission" date="2020-08" db="EMBL/GenBank/DDBJ databases">
        <title>Sequencing the genomes of 1000 actinobacteria strains.</title>
        <authorList>
            <person name="Klenk H.-P."/>
        </authorList>
    </citation>
    <scope>NUCLEOTIDE SEQUENCE [LARGE SCALE GENOMIC DNA]</scope>
    <source>
        <strain evidence="2 3">DSM 44230</strain>
    </source>
</reference>
<keyword evidence="3" id="KW-1185">Reference proteome</keyword>
<evidence type="ECO:0000313" key="2">
    <source>
        <dbReference type="EMBL" id="MBB4677466.1"/>
    </source>
</evidence>
<dbReference type="AlphaFoldDB" id="A0A7W7FSV8"/>
<dbReference type="InterPro" id="IPR011051">
    <property type="entry name" value="RmlC_Cupin_sf"/>
</dbReference>
<comment type="caution">
    <text evidence="2">The sequence shown here is derived from an EMBL/GenBank/DDBJ whole genome shotgun (WGS) entry which is preliminary data.</text>
</comment>
<dbReference type="SUPFAM" id="SSF51182">
    <property type="entry name" value="RmlC-like cupins"/>
    <property type="match status" value="1"/>
</dbReference>
<feature type="signal peptide" evidence="1">
    <location>
        <begin position="1"/>
        <end position="26"/>
    </location>
</feature>